<evidence type="ECO:0000256" key="2">
    <source>
        <dbReference type="ARBA" id="ARBA00004733"/>
    </source>
</evidence>
<dbReference type="InterPro" id="IPR001926">
    <property type="entry name" value="TrpB-like_PALP"/>
</dbReference>
<comment type="caution">
    <text evidence="16">The sequence shown here is derived from an EMBL/GenBank/DDBJ whole genome shotgun (WGS) entry which is preliminary data.</text>
</comment>
<gene>
    <name evidence="16" type="ORF">MVEN_02034400</name>
</gene>
<dbReference type="HAMAP" id="MF_00131">
    <property type="entry name" value="Trp_synth_alpha"/>
    <property type="match status" value="1"/>
</dbReference>
<feature type="region of interest" description="Disordered" evidence="14">
    <location>
        <begin position="266"/>
        <end position="289"/>
    </location>
</feature>
<dbReference type="PROSITE" id="PS00168">
    <property type="entry name" value="TRP_SYNTHASE_BETA"/>
    <property type="match status" value="1"/>
</dbReference>
<evidence type="ECO:0000256" key="7">
    <source>
        <dbReference type="ARBA" id="ARBA00022605"/>
    </source>
</evidence>
<dbReference type="Pfam" id="PF00291">
    <property type="entry name" value="PALP"/>
    <property type="match status" value="1"/>
</dbReference>
<comment type="similarity">
    <text evidence="3">In the C-terminal section; belongs to the TrpB family.</text>
</comment>
<dbReference type="InterPro" id="IPR006654">
    <property type="entry name" value="Trp_synth_beta"/>
</dbReference>
<dbReference type="CDD" id="cd06446">
    <property type="entry name" value="Trp-synth_B"/>
    <property type="match status" value="1"/>
</dbReference>
<keyword evidence="8 13" id="KW-0822">Tryptophan biosynthesis</keyword>
<dbReference type="HAMAP" id="MF_00133">
    <property type="entry name" value="Trp_synth_beta"/>
    <property type="match status" value="1"/>
</dbReference>
<evidence type="ECO:0000313" key="17">
    <source>
        <dbReference type="Proteomes" id="UP000620124"/>
    </source>
</evidence>
<keyword evidence="17" id="KW-1185">Reference proteome</keyword>
<evidence type="ECO:0000256" key="14">
    <source>
        <dbReference type="SAM" id="MobiDB-lite"/>
    </source>
</evidence>
<dbReference type="InterPro" id="IPR036052">
    <property type="entry name" value="TrpB-like_PALP_sf"/>
</dbReference>
<comment type="similarity">
    <text evidence="4">In the N-terminal section; belongs to the TrpA family.</text>
</comment>
<evidence type="ECO:0000256" key="8">
    <source>
        <dbReference type="ARBA" id="ARBA00022822"/>
    </source>
</evidence>
<dbReference type="InterPro" id="IPR006653">
    <property type="entry name" value="Trp_synth_b_CS"/>
</dbReference>
<protein>
    <recommendedName>
        <fullName evidence="6 13">Tryptophan synthase</fullName>
        <ecNumber evidence="5 13">4.2.1.20</ecNumber>
    </recommendedName>
</protein>
<dbReference type="InterPro" id="IPR013785">
    <property type="entry name" value="Aldolase_TIM"/>
</dbReference>
<evidence type="ECO:0000256" key="1">
    <source>
        <dbReference type="ARBA" id="ARBA00001933"/>
    </source>
</evidence>
<evidence type="ECO:0000313" key="16">
    <source>
        <dbReference type="EMBL" id="KAF7338097.1"/>
    </source>
</evidence>
<dbReference type="PANTHER" id="PTHR48077:SF3">
    <property type="entry name" value="TRYPTOPHAN SYNTHASE"/>
    <property type="match status" value="1"/>
</dbReference>
<evidence type="ECO:0000256" key="6">
    <source>
        <dbReference type="ARBA" id="ARBA00018724"/>
    </source>
</evidence>
<evidence type="ECO:0000256" key="5">
    <source>
        <dbReference type="ARBA" id="ARBA00012043"/>
    </source>
</evidence>
<dbReference type="UniPathway" id="UPA00035">
    <property type="reaction ID" value="UER00044"/>
</dbReference>
<evidence type="ECO:0000256" key="12">
    <source>
        <dbReference type="ARBA" id="ARBA00049047"/>
    </source>
</evidence>
<dbReference type="Proteomes" id="UP000620124">
    <property type="component" value="Unassembled WGS sequence"/>
</dbReference>
<dbReference type="InterPro" id="IPR011060">
    <property type="entry name" value="RibuloseP-bd_barrel"/>
</dbReference>
<dbReference type="SUPFAM" id="SSF51366">
    <property type="entry name" value="Ribulose-phoshate binding barrel"/>
    <property type="match status" value="1"/>
</dbReference>
<dbReference type="Pfam" id="PF00290">
    <property type="entry name" value="Trp_syntA"/>
    <property type="match status" value="1"/>
</dbReference>
<dbReference type="EC" id="4.2.1.20" evidence="5 13"/>
<evidence type="ECO:0000256" key="10">
    <source>
        <dbReference type="ARBA" id="ARBA00023141"/>
    </source>
</evidence>
<proteinExistence type="inferred from homology"/>
<dbReference type="GO" id="GO:0004834">
    <property type="term" value="F:tryptophan synthase activity"/>
    <property type="evidence" value="ECO:0007669"/>
    <property type="project" value="UniProtKB-EC"/>
</dbReference>
<evidence type="ECO:0000256" key="11">
    <source>
        <dbReference type="ARBA" id="ARBA00023239"/>
    </source>
</evidence>
<dbReference type="NCBIfam" id="TIGR00263">
    <property type="entry name" value="trpB"/>
    <property type="match status" value="1"/>
</dbReference>
<feature type="compositionally biased region" description="Low complexity" evidence="14">
    <location>
        <begin position="268"/>
        <end position="280"/>
    </location>
</feature>
<feature type="domain" description="Tryptophan synthase beta chain-like PALP" evidence="15">
    <location>
        <begin position="347"/>
        <end position="672"/>
    </location>
</feature>
<dbReference type="EMBL" id="JACAZI010000021">
    <property type="protein sequence ID" value="KAF7338097.1"/>
    <property type="molecule type" value="Genomic_DNA"/>
</dbReference>
<evidence type="ECO:0000256" key="4">
    <source>
        <dbReference type="ARBA" id="ARBA00006095"/>
    </source>
</evidence>
<dbReference type="SUPFAM" id="SSF53686">
    <property type="entry name" value="Tryptophan synthase beta subunit-like PLP-dependent enzymes"/>
    <property type="match status" value="1"/>
</dbReference>
<dbReference type="FunFam" id="3.40.50.1100:FF:000004">
    <property type="entry name" value="Tryptophan synthase beta chain"/>
    <property type="match status" value="1"/>
</dbReference>
<dbReference type="InterPro" id="IPR018204">
    <property type="entry name" value="Trp_synthase_alpha_AS"/>
</dbReference>
<sequence length="707" mass="76098">MEALKKVFADKKSEGVPALVTFVTAGYPNKNDTVPMLLAMQEGGADIIELGVPFSDPIADGPVIQETNTIALKNDIDYITVLGQLREARSKGLTAPVLLMGYYNPLLAYGEEKSIQDAAEAGANGFIMVDLPPEEAIGFREKCIKSNLSYVPLIAPSTTQGRVKFLSSIADTFIYVVSKMGTTGSSDKVAMNAALPDIISRVRQYATVPIAVGFGVANRSHFDTVADAGADGVVIGSRLVSIVQNAPAGQISQSVEAFCREISQKGQPVRVRSPPVKSPSETPKAPELTKAPSDLKELPARFGQFGGQYVPEALVDCLIELEEAHKSAVADPEFWKEFQSHFGYMNRPSQLYFAERLTKDAGGAKIWLKREDLQVNHTGSHKINNAIGQILLARRIGKTRIIAETGAGQHGVATATVCAKFGMECVIYMGAEDVRRQALNVFRIEMLGGKVIPVNSGSCTLKDAVNEAFRDWVTNLSTTYYLVGSCIGPHPFPTIVRDYQKVIGEEIKQQLQNIRGKLPDAVVACVGGGSNAIGTFYDFIPDKSVRLLGVEAGGEGTHGDKHSATLSMGQPGVLHGVRTYILQSAAGQIVETHSISAGLDYPGVGPEHAWLKDSGRAEYTVATDEEALRGFRMLTQREGIIPALESSHAIWAGVQLAKTMPADADIVICLSGRGDKDVEQISELLPKWADTLDWHVAAHAQGRVAQK</sequence>
<comment type="catalytic activity">
    <reaction evidence="12 13">
        <text>(1S,2R)-1-C-(indol-3-yl)glycerol 3-phosphate + L-serine = D-glyceraldehyde 3-phosphate + L-tryptophan + H2O</text>
        <dbReference type="Rhea" id="RHEA:10532"/>
        <dbReference type="ChEBI" id="CHEBI:15377"/>
        <dbReference type="ChEBI" id="CHEBI:33384"/>
        <dbReference type="ChEBI" id="CHEBI:57912"/>
        <dbReference type="ChEBI" id="CHEBI:58866"/>
        <dbReference type="ChEBI" id="CHEBI:59776"/>
        <dbReference type="EC" id="4.2.1.20"/>
    </reaction>
</comment>
<dbReference type="Gene3D" id="3.40.50.1100">
    <property type="match status" value="2"/>
</dbReference>
<evidence type="ECO:0000256" key="3">
    <source>
        <dbReference type="ARBA" id="ARBA00005761"/>
    </source>
</evidence>
<dbReference type="CDD" id="cd04724">
    <property type="entry name" value="Tryptophan_synthase_alpha"/>
    <property type="match status" value="1"/>
</dbReference>
<comment type="pathway">
    <text evidence="2 13">Amino-acid biosynthesis; L-tryptophan biosynthesis; L-tryptophan from chorismate: step 5/5.</text>
</comment>
<reference evidence="16" key="1">
    <citation type="submission" date="2020-05" db="EMBL/GenBank/DDBJ databases">
        <title>Mycena genomes resolve the evolution of fungal bioluminescence.</title>
        <authorList>
            <person name="Tsai I.J."/>
        </authorList>
    </citation>
    <scope>NUCLEOTIDE SEQUENCE</scope>
    <source>
        <strain evidence="16">CCC161011</strain>
    </source>
</reference>
<keyword evidence="7 13" id="KW-0028">Amino-acid biosynthesis</keyword>
<dbReference type="AlphaFoldDB" id="A0A8H7CJC6"/>
<dbReference type="GO" id="GO:0005737">
    <property type="term" value="C:cytoplasm"/>
    <property type="evidence" value="ECO:0007669"/>
    <property type="project" value="TreeGrafter"/>
</dbReference>
<keyword evidence="11 13" id="KW-0456">Lyase</keyword>
<evidence type="ECO:0000256" key="13">
    <source>
        <dbReference type="RuleBase" id="RU003663"/>
    </source>
</evidence>
<organism evidence="16 17">
    <name type="scientific">Mycena venus</name>
    <dbReference type="NCBI Taxonomy" id="2733690"/>
    <lineage>
        <taxon>Eukaryota</taxon>
        <taxon>Fungi</taxon>
        <taxon>Dikarya</taxon>
        <taxon>Basidiomycota</taxon>
        <taxon>Agaricomycotina</taxon>
        <taxon>Agaricomycetes</taxon>
        <taxon>Agaricomycetidae</taxon>
        <taxon>Agaricales</taxon>
        <taxon>Marasmiineae</taxon>
        <taxon>Mycenaceae</taxon>
        <taxon>Mycena</taxon>
    </lineage>
</organism>
<dbReference type="Gene3D" id="3.20.20.70">
    <property type="entry name" value="Aldolase class I"/>
    <property type="match status" value="1"/>
</dbReference>
<dbReference type="OrthoDB" id="10050244at2759"/>
<keyword evidence="9 13" id="KW-0663">Pyridoxal phosphate</keyword>
<dbReference type="InterPro" id="IPR002028">
    <property type="entry name" value="Trp_synthase_suA"/>
</dbReference>
<dbReference type="PROSITE" id="PS00167">
    <property type="entry name" value="TRP_SYNTHASE_ALPHA"/>
    <property type="match status" value="1"/>
</dbReference>
<name>A0A8H7CJC6_9AGAR</name>
<dbReference type="FunFam" id="3.20.20.70:FF:000151">
    <property type="entry name" value="Tryptophan synthase"/>
    <property type="match status" value="1"/>
</dbReference>
<comment type="cofactor">
    <cofactor evidence="1 13">
        <name>pyridoxal 5'-phosphate</name>
        <dbReference type="ChEBI" id="CHEBI:597326"/>
    </cofactor>
</comment>
<dbReference type="PANTHER" id="PTHR48077">
    <property type="entry name" value="TRYPTOPHAN SYNTHASE-RELATED"/>
    <property type="match status" value="1"/>
</dbReference>
<accession>A0A8H7CJC6</accession>
<keyword evidence="10 13" id="KW-0057">Aromatic amino acid biosynthesis</keyword>
<dbReference type="FunFam" id="3.40.50.1100:FF:000001">
    <property type="entry name" value="Tryptophan synthase beta chain"/>
    <property type="match status" value="1"/>
</dbReference>
<dbReference type="NCBIfam" id="TIGR00262">
    <property type="entry name" value="trpA"/>
    <property type="match status" value="1"/>
</dbReference>
<evidence type="ECO:0000256" key="9">
    <source>
        <dbReference type="ARBA" id="ARBA00022898"/>
    </source>
</evidence>
<dbReference type="InterPro" id="IPR023026">
    <property type="entry name" value="Trp_synth_beta/beta-like"/>
</dbReference>
<evidence type="ECO:0000259" key="15">
    <source>
        <dbReference type="Pfam" id="PF00291"/>
    </source>
</evidence>